<evidence type="ECO:0000313" key="1">
    <source>
        <dbReference type="EMBL" id="NEM95963.1"/>
    </source>
</evidence>
<proteinExistence type="predicted"/>
<organism evidence="1">
    <name type="scientific">Vibrio cholerae</name>
    <dbReference type="NCBI Taxonomy" id="666"/>
    <lineage>
        <taxon>Bacteria</taxon>
        <taxon>Pseudomonadati</taxon>
        <taxon>Pseudomonadota</taxon>
        <taxon>Gammaproteobacteria</taxon>
        <taxon>Vibrionales</taxon>
        <taxon>Vibrionaceae</taxon>
        <taxon>Vibrio</taxon>
    </lineage>
</organism>
<protein>
    <submittedName>
        <fullName evidence="1">Uncharacterized protein</fullName>
    </submittedName>
</protein>
<name>A0A6B3LJ28_VIBCL</name>
<reference evidence="1" key="1">
    <citation type="submission" date="2020-02" db="EMBL/GenBank/DDBJ databases">
        <title>Genome Announcements.</title>
        <authorList>
            <person name="Abdulabbas H.T."/>
            <person name="Bunyan I.A."/>
            <person name="Abdul-Lateef L.A."/>
        </authorList>
    </citation>
    <scope>NUCLEOTIDE SEQUENCE</scope>
    <source>
        <strain evidence="1">NAG1</strain>
    </source>
</reference>
<dbReference type="RefSeq" id="WP_179878390.1">
    <property type="nucleotide sequence ID" value="NZ_JAAGVX010000021.1"/>
</dbReference>
<accession>A0A6B3LJ28</accession>
<gene>
    <name evidence="1" type="ORF">G3T61_17415</name>
</gene>
<dbReference type="EMBL" id="JAAGVX010000021">
    <property type="protein sequence ID" value="NEM95963.1"/>
    <property type="molecule type" value="Genomic_DNA"/>
</dbReference>
<dbReference type="AlphaFoldDB" id="A0A6B3LJ28"/>
<sequence>MKLLLKHNGTIVDLHIHLLIETLELLDFKLAEIEGDISKHSDIADCHDEFERSEYFIGLGFVAIQQYFVETILLTNLNKSKAYTVGPKLSDGVPFASLVNACANWWKHEPEWFNKDELKDDAQRTIKRVLKFSNSNDFALSNVLAFLIDNKSCRFTYLIPKIQEWSECVANSE</sequence>
<comment type="caution">
    <text evidence="1">The sequence shown here is derived from an EMBL/GenBank/DDBJ whole genome shotgun (WGS) entry which is preliminary data.</text>
</comment>